<dbReference type="InterPro" id="IPR036890">
    <property type="entry name" value="HATPase_C_sf"/>
</dbReference>
<dbReference type="PANTHER" id="PTHR45453">
    <property type="entry name" value="PHOSPHATE REGULON SENSOR PROTEIN PHOR"/>
    <property type="match status" value="1"/>
</dbReference>
<dbReference type="InterPro" id="IPR003661">
    <property type="entry name" value="HisK_dim/P_dom"/>
</dbReference>
<evidence type="ECO:0000256" key="5">
    <source>
        <dbReference type="ARBA" id="ARBA00022777"/>
    </source>
</evidence>
<reference evidence="10 11" key="1">
    <citation type="submission" date="2018-02" db="EMBL/GenBank/DDBJ databases">
        <authorList>
            <person name="Cohen D.B."/>
            <person name="Kent A.D."/>
        </authorList>
    </citation>
    <scope>NUCLEOTIDE SEQUENCE [LARGE SCALE GENOMIC DNA]</scope>
    <source>
        <strain evidence="10 11">ULC007</strain>
    </source>
</reference>
<dbReference type="PANTHER" id="PTHR45453:SF1">
    <property type="entry name" value="PHOSPHATE REGULON SENSOR PROTEIN PHOR"/>
    <property type="match status" value="1"/>
</dbReference>
<dbReference type="EMBL" id="PVWG01000070">
    <property type="protein sequence ID" value="PSB15067.1"/>
    <property type="molecule type" value="Genomic_DNA"/>
</dbReference>
<keyword evidence="8" id="KW-1133">Transmembrane helix</keyword>
<feature type="transmembrane region" description="Helical" evidence="8">
    <location>
        <begin position="184"/>
        <end position="209"/>
    </location>
</feature>
<dbReference type="Proteomes" id="UP000238634">
    <property type="component" value="Unassembled WGS sequence"/>
</dbReference>
<dbReference type="InterPro" id="IPR003594">
    <property type="entry name" value="HATPase_dom"/>
</dbReference>
<dbReference type="PROSITE" id="PS50109">
    <property type="entry name" value="HIS_KIN"/>
    <property type="match status" value="1"/>
</dbReference>
<dbReference type="PRINTS" id="PR00344">
    <property type="entry name" value="BCTRLSENSOR"/>
</dbReference>
<keyword evidence="3" id="KW-0597">Phosphoprotein</keyword>
<evidence type="ECO:0000256" key="6">
    <source>
        <dbReference type="ARBA" id="ARBA00023012"/>
    </source>
</evidence>
<dbReference type="InterPro" id="IPR036097">
    <property type="entry name" value="HisK_dim/P_sf"/>
</dbReference>
<dbReference type="Gene3D" id="1.10.287.130">
    <property type="match status" value="1"/>
</dbReference>
<sequence length="454" mass="50384">MHQNKLFNRTRLQLAGCYAGVMGLILSLSGLTTHQMLAVAHWRAVEQELESISGTLHDTLEPKLKQPDQVEPAIKQALPGLCLARTDCSNDAQHRHTLGIVQEGNYYVRFFTQSGQLLASLGSQLDGLPPPETQEGWSTLQHRNGTRYHQTTLLLKTATGSAWGYMQIGRSLKEYDDHLTTLRLLLAVGLPLSMLLVASAGWWLAGLAIRPVYQSYQQMQQFTADAAHELRTPIATIRATVESVQDVDDLSNEEMQETLGVVNRQNNRLAHLVQDLLLLSRMNQKVLAENRQVCCLNDIIHDLVESLLVLEIAAPIQLSTQFRVREPLWVMGNEDQLSRLFSNLIVNALQYTLPGGDITVILERDESQAIIHVQDTGIGIALNDQSRIFDRFYRVSSDRSRQTGGAGLGLAIARAVSETHLGSIQVESELGRGSTFTVRLPVVGFLDAKVRQAT</sequence>
<keyword evidence="11" id="KW-1185">Reference proteome</keyword>
<evidence type="ECO:0000256" key="3">
    <source>
        <dbReference type="ARBA" id="ARBA00022553"/>
    </source>
</evidence>
<feature type="domain" description="Histidine kinase" evidence="9">
    <location>
        <begin position="225"/>
        <end position="444"/>
    </location>
</feature>
<dbReference type="SMART" id="SM00388">
    <property type="entry name" value="HisKA"/>
    <property type="match status" value="1"/>
</dbReference>
<dbReference type="GO" id="GO:0005886">
    <property type="term" value="C:plasma membrane"/>
    <property type="evidence" value="ECO:0007669"/>
    <property type="project" value="TreeGrafter"/>
</dbReference>
<dbReference type="InterPro" id="IPR049835">
    <property type="entry name" value="RppB"/>
</dbReference>
<gene>
    <name evidence="10" type="ORF">C7B65_25350</name>
</gene>
<dbReference type="FunFam" id="3.30.565.10:FF:000006">
    <property type="entry name" value="Sensor histidine kinase WalK"/>
    <property type="match status" value="1"/>
</dbReference>
<dbReference type="STRING" id="1920490.GCA_001895925_03152"/>
<evidence type="ECO:0000313" key="10">
    <source>
        <dbReference type="EMBL" id="PSB15067.1"/>
    </source>
</evidence>
<keyword evidence="4" id="KW-0808">Transferase</keyword>
<comment type="catalytic activity">
    <reaction evidence="1">
        <text>ATP + protein L-histidine = ADP + protein N-phospho-L-histidine.</text>
        <dbReference type="EC" id="2.7.13.3"/>
    </reaction>
</comment>
<keyword evidence="5 10" id="KW-0418">Kinase</keyword>
<dbReference type="CDD" id="cd00075">
    <property type="entry name" value="HATPase"/>
    <property type="match status" value="1"/>
</dbReference>
<dbReference type="FunFam" id="1.10.287.130:FF:000001">
    <property type="entry name" value="Two-component sensor histidine kinase"/>
    <property type="match status" value="1"/>
</dbReference>
<dbReference type="Gene3D" id="3.30.565.10">
    <property type="entry name" value="Histidine kinase-like ATPase, C-terminal domain"/>
    <property type="match status" value="1"/>
</dbReference>
<dbReference type="SUPFAM" id="SSF55874">
    <property type="entry name" value="ATPase domain of HSP90 chaperone/DNA topoisomerase II/histidine kinase"/>
    <property type="match status" value="1"/>
</dbReference>
<protein>
    <recommendedName>
        <fullName evidence="2">histidine kinase</fullName>
        <ecNumber evidence="2">2.7.13.3</ecNumber>
    </recommendedName>
</protein>
<evidence type="ECO:0000256" key="7">
    <source>
        <dbReference type="ARBA" id="ARBA00023136"/>
    </source>
</evidence>
<keyword evidence="8" id="KW-0812">Transmembrane</keyword>
<evidence type="ECO:0000256" key="4">
    <source>
        <dbReference type="ARBA" id="ARBA00022679"/>
    </source>
</evidence>
<dbReference type="RefSeq" id="WP_073075082.1">
    <property type="nucleotide sequence ID" value="NZ_MPPI01000059.1"/>
</dbReference>
<organism evidence="10 11">
    <name type="scientific">Phormidesmis priestleyi ULC007</name>
    <dbReference type="NCBI Taxonomy" id="1920490"/>
    <lineage>
        <taxon>Bacteria</taxon>
        <taxon>Bacillati</taxon>
        <taxon>Cyanobacteriota</taxon>
        <taxon>Cyanophyceae</taxon>
        <taxon>Leptolyngbyales</taxon>
        <taxon>Leptolyngbyaceae</taxon>
        <taxon>Phormidesmis</taxon>
    </lineage>
</organism>
<accession>A0A2T1D3N3</accession>
<dbReference type="InterPro" id="IPR050351">
    <property type="entry name" value="BphY/WalK/GraS-like"/>
</dbReference>
<reference evidence="10 11" key="2">
    <citation type="submission" date="2018-03" db="EMBL/GenBank/DDBJ databases">
        <title>The ancient ancestry and fast evolution of plastids.</title>
        <authorList>
            <person name="Moore K.R."/>
            <person name="Magnabosco C."/>
            <person name="Momper L."/>
            <person name="Gold D.A."/>
            <person name="Bosak T."/>
            <person name="Fournier G.P."/>
        </authorList>
    </citation>
    <scope>NUCLEOTIDE SEQUENCE [LARGE SCALE GENOMIC DNA]</scope>
    <source>
        <strain evidence="10 11">ULC007</strain>
    </source>
</reference>
<dbReference type="GO" id="GO:0016036">
    <property type="term" value="P:cellular response to phosphate starvation"/>
    <property type="evidence" value="ECO:0007669"/>
    <property type="project" value="TreeGrafter"/>
</dbReference>
<dbReference type="Pfam" id="PF02518">
    <property type="entry name" value="HATPase_c"/>
    <property type="match status" value="1"/>
</dbReference>
<evidence type="ECO:0000259" key="9">
    <source>
        <dbReference type="PROSITE" id="PS50109"/>
    </source>
</evidence>
<dbReference type="EC" id="2.7.13.3" evidence="2"/>
<dbReference type="SUPFAM" id="SSF47384">
    <property type="entry name" value="Homodimeric domain of signal transducing histidine kinase"/>
    <property type="match status" value="1"/>
</dbReference>
<dbReference type="AlphaFoldDB" id="A0A2T1D3N3"/>
<comment type="caution">
    <text evidence="10">The sequence shown here is derived from an EMBL/GenBank/DDBJ whole genome shotgun (WGS) entry which is preliminary data.</text>
</comment>
<dbReference type="SMART" id="SM00387">
    <property type="entry name" value="HATPase_c"/>
    <property type="match status" value="1"/>
</dbReference>
<feature type="transmembrane region" description="Helical" evidence="8">
    <location>
        <begin position="12"/>
        <end position="32"/>
    </location>
</feature>
<evidence type="ECO:0000256" key="2">
    <source>
        <dbReference type="ARBA" id="ARBA00012438"/>
    </source>
</evidence>
<dbReference type="GO" id="GO:0000155">
    <property type="term" value="F:phosphorelay sensor kinase activity"/>
    <property type="evidence" value="ECO:0007669"/>
    <property type="project" value="InterPro"/>
</dbReference>
<name>A0A2T1D3N3_9CYAN</name>
<dbReference type="NCBIfam" id="NF041735">
    <property type="entry name" value="hist_kin_RppB"/>
    <property type="match status" value="1"/>
</dbReference>
<dbReference type="InterPro" id="IPR005467">
    <property type="entry name" value="His_kinase_dom"/>
</dbReference>
<dbReference type="OrthoDB" id="417111at2"/>
<evidence type="ECO:0000256" key="8">
    <source>
        <dbReference type="SAM" id="Phobius"/>
    </source>
</evidence>
<dbReference type="Pfam" id="PF00512">
    <property type="entry name" value="HisKA"/>
    <property type="match status" value="1"/>
</dbReference>
<keyword evidence="7 8" id="KW-0472">Membrane</keyword>
<dbReference type="GO" id="GO:0004721">
    <property type="term" value="F:phosphoprotein phosphatase activity"/>
    <property type="evidence" value="ECO:0007669"/>
    <property type="project" value="TreeGrafter"/>
</dbReference>
<evidence type="ECO:0000313" key="11">
    <source>
        <dbReference type="Proteomes" id="UP000238634"/>
    </source>
</evidence>
<dbReference type="CDD" id="cd00082">
    <property type="entry name" value="HisKA"/>
    <property type="match status" value="1"/>
</dbReference>
<proteinExistence type="predicted"/>
<dbReference type="InterPro" id="IPR004358">
    <property type="entry name" value="Sig_transdc_His_kin-like_C"/>
</dbReference>
<keyword evidence="6" id="KW-0902">Two-component regulatory system</keyword>
<evidence type="ECO:0000256" key="1">
    <source>
        <dbReference type="ARBA" id="ARBA00000085"/>
    </source>
</evidence>